<sequence length="526" mass="59885">MELLMKNIHMCRQARQAEAEVTLDEDFNVPDAKPDVEMIIQSKERVVLEDTRTESGRIYIHGFMEVSILYLDDTRERQLHRLDTKLPFDETIHMEGLTPGENVRIRYETEDLNTALINSRKLAIRGLLSFRASVDEIYDISAAVETQTRISICEKRKKLELMQLEVQKKDILRLKEEFPVPANKPNIRELLWENIQLQGCRIRLEEGKLAVEGKLFLFVLYRGEEEGSQCQWMEQTLPIKGELDCAGCKKEMVPDIEVSLSQAELFPKEDTDGETRMFHLEGILELEIRLYGNEEAEILEDVFSPEKDLEVTAGEETYESLVMHNESKCRAEGKIRIQAAKPRILQICHSHGSIKIDQTKIVPGGIKIEGAIPAVILYISPEDTMPFAVLEGTIPFSHVAEVPGITRDCRITLNAGLDQLQAAMADSEEIELKASVSLEIFAVLPHTQRCIQEIREREYDPAVLEAVPGITGYMVQEGDTLWGIAKQYYMTPQQIMEMNSLETQELHPGVCLILMKNMVSLNENRG</sequence>
<protein>
    <submittedName>
        <fullName evidence="2">DUF3794 domain-containing protein</fullName>
    </submittedName>
</protein>
<dbReference type="InterPro" id="IPR036779">
    <property type="entry name" value="LysM_dom_sf"/>
</dbReference>
<dbReference type="Pfam" id="PF12673">
    <property type="entry name" value="SipL"/>
    <property type="match status" value="3"/>
</dbReference>
<dbReference type="Proteomes" id="UP000886757">
    <property type="component" value="Unassembled WGS sequence"/>
</dbReference>
<dbReference type="InterPro" id="IPR018392">
    <property type="entry name" value="LysM"/>
</dbReference>
<reference evidence="2" key="1">
    <citation type="submission" date="2020-10" db="EMBL/GenBank/DDBJ databases">
        <authorList>
            <person name="Gilroy R."/>
        </authorList>
    </citation>
    <scope>NUCLEOTIDE SEQUENCE</scope>
    <source>
        <strain evidence="2">ChiSjej4B22-8148</strain>
    </source>
</reference>
<dbReference type="PROSITE" id="PS51782">
    <property type="entry name" value="LYSM"/>
    <property type="match status" value="1"/>
</dbReference>
<dbReference type="SMART" id="SM00257">
    <property type="entry name" value="LysM"/>
    <property type="match status" value="1"/>
</dbReference>
<dbReference type="InterPro" id="IPR024300">
    <property type="entry name" value="SipL_SPOCS_dom"/>
</dbReference>
<dbReference type="SUPFAM" id="SSF54106">
    <property type="entry name" value="LysM domain"/>
    <property type="match status" value="1"/>
</dbReference>
<proteinExistence type="predicted"/>
<dbReference type="CDD" id="cd00118">
    <property type="entry name" value="LysM"/>
    <property type="match status" value="1"/>
</dbReference>
<gene>
    <name evidence="2" type="ORF">IAB31_13520</name>
</gene>
<dbReference type="AlphaFoldDB" id="A0A9D1AFD1"/>
<evidence type="ECO:0000313" key="3">
    <source>
        <dbReference type="Proteomes" id="UP000886757"/>
    </source>
</evidence>
<organism evidence="2 3">
    <name type="scientific">Candidatus Choladousia intestinavium</name>
    <dbReference type="NCBI Taxonomy" id="2840727"/>
    <lineage>
        <taxon>Bacteria</taxon>
        <taxon>Bacillati</taxon>
        <taxon>Bacillota</taxon>
        <taxon>Clostridia</taxon>
        <taxon>Lachnospirales</taxon>
        <taxon>Lachnospiraceae</taxon>
        <taxon>Lachnospiraceae incertae sedis</taxon>
        <taxon>Candidatus Choladousia</taxon>
    </lineage>
</organism>
<evidence type="ECO:0000259" key="1">
    <source>
        <dbReference type="PROSITE" id="PS51782"/>
    </source>
</evidence>
<dbReference type="EMBL" id="DVGK01000160">
    <property type="protein sequence ID" value="HIR14929.1"/>
    <property type="molecule type" value="Genomic_DNA"/>
</dbReference>
<reference evidence="2" key="2">
    <citation type="journal article" date="2021" name="PeerJ">
        <title>Extensive microbial diversity within the chicken gut microbiome revealed by metagenomics and culture.</title>
        <authorList>
            <person name="Gilroy R."/>
            <person name="Ravi A."/>
            <person name="Getino M."/>
            <person name="Pursley I."/>
            <person name="Horton D.L."/>
            <person name="Alikhan N.F."/>
            <person name="Baker D."/>
            <person name="Gharbi K."/>
            <person name="Hall N."/>
            <person name="Watson M."/>
            <person name="Adriaenssens E.M."/>
            <person name="Foster-Nyarko E."/>
            <person name="Jarju S."/>
            <person name="Secka A."/>
            <person name="Antonio M."/>
            <person name="Oren A."/>
            <person name="Chaudhuri R.R."/>
            <person name="La Ragione R."/>
            <person name="Hildebrand F."/>
            <person name="Pallen M.J."/>
        </authorList>
    </citation>
    <scope>NUCLEOTIDE SEQUENCE</scope>
    <source>
        <strain evidence="2">ChiSjej4B22-8148</strain>
    </source>
</reference>
<dbReference type="Gene3D" id="3.10.350.10">
    <property type="entry name" value="LysM domain"/>
    <property type="match status" value="1"/>
</dbReference>
<dbReference type="Pfam" id="PF01476">
    <property type="entry name" value="LysM"/>
    <property type="match status" value="1"/>
</dbReference>
<accession>A0A9D1AFD1</accession>
<feature type="domain" description="LysM" evidence="1">
    <location>
        <begin position="471"/>
        <end position="514"/>
    </location>
</feature>
<name>A0A9D1AFD1_9FIRM</name>
<comment type="caution">
    <text evidence="2">The sequence shown here is derived from an EMBL/GenBank/DDBJ whole genome shotgun (WGS) entry which is preliminary data.</text>
</comment>
<evidence type="ECO:0000313" key="2">
    <source>
        <dbReference type="EMBL" id="HIR14929.1"/>
    </source>
</evidence>